<reference evidence="2" key="1">
    <citation type="submission" date="2018-01" db="EMBL/GenBank/DDBJ databases">
        <title>An insight into the sialome of Amazonian anophelines.</title>
        <authorList>
            <person name="Ribeiro J.M."/>
            <person name="Scarpassa V."/>
            <person name="Calvo E."/>
        </authorList>
    </citation>
    <scope>NUCLEOTIDE SEQUENCE</scope>
    <source>
        <tissue evidence="2">Salivary glands</tissue>
    </source>
</reference>
<evidence type="ECO:0000313" key="2">
    <source>
        <dbReference type="EMBL" id="MBW30876.1"/>
    </source>
</evidence>
<dbReference type="AlphaFoldDB" id="A0A2M3ZQQ8"/>
<evidence type="ECO:0000256" key="1">
    <source>
        <dbReference type="SAM" id="SignalP"/>
    </source>
</evidence>
<sequence length="106" mass="12017">MEIGVWLLLLLLLPPALVPGVFAAPVISIRPDLPFRRWSFVGSVWLDGSPPFGKMIFPPLIRTFRRPSRECHRSWLSRMLPSRSTWPASAIPGALNRSKPFLSARR</sequence>
<feature type="chain" id="PRO_5014805023" evidence="1">
    <location>
        <begin position="24"/>
        <end position="106"/>
    </location>
</feature>
<accession>A0A2M3ZQQ8</accession>
<feature type="signal peptide" evidence="1">
    <location>
        <begin position="1"/>
        <end position="23"/>
    </location>
</feature>
<proteinExistence type="predicted"/>
<keyword evidence="1" id="KW-0732">Signal</keyword>
<protein>
    <submittedName>
        <fullName evidence="2">Putative secreted peptide</fullName>
    </submittedName>
</protein>
<organism evidence="2">
    <name type="scientific">Anopheles braziliensis</name>
    <dbReference type="NCBI Taxonomy" id="58242"/>
    <lineage>
        <taxon>Eukaryota</taxon>
        <taxon>Metazoa</taxon>
        <taxon>Ecdysozoa</taxon>
        <taxon>Arthropoda</taxon>
        <taxon>Hexapoda</taxon>
        <taxon>Insecta</taxon>
        <taxon>Pterygota</taxon>
        <taxon>Neoptera</taxon>
        <taxon>Endopterygota</taxon>
        <taxon>Diptera</taxon>
        <taxon>Nematocera</taxon>
        <taxon>Culicoidea</taxon>
        <taxon>Culicidae</taxon>
        <taxon>Anophelinae</taxon>
        <taxon>Anopheles</taxon>
    </lineage>
</organism>
<dbReference type="EMBL" id="GGFM01010125">
    <property type="protein sequence ID" value="MBW30876.1"/>
    <property type="molecule type" value="Transcribed_RNA"/>
</dbReference>
<name>A0A2M3ZQQ8_9DIPT</name>